<evidence type="ECO:0000256" key="3">
    <source>
        <dbReference type="ARBA" id="ARBA00022614"/>
    </source>
</evidence>
<feature type="transmembrane region" description="Helical" evidence="11">
    <location>
        <begin position="440"/>
        <end position="465"/>
    </location>
</feature>
<organism evidence="14 15">
    <name type="scientific">Owenia fusiformis</name>
    <name type="common">Polychaete worm</name>
    <dbReference type="NCBI Taxonomy" id="6347"/>
    <lineage>
        <taxon>Eukaryota</taxon>
        <taxon>Metazoa</taxon>
        <taxon>Spiralia</taxon>
        <taxon>Lophotrochozoa</taxon>
        <taxon>Annelida</taxon>
        <taxon>Polychaeta</taxon>
        <taxon>Sedentaria</taxon>
        <taxon>Canalipalpata</taxon>
        <taxon>Sabellida</taxon>
        <taxon>Oweniida</taxon>
        <taxon>Oweniidae</taxon>
        <taxon>Owenia</taxon>
    </lineage>
</organism>
<dbReference type="GO" id="GO:0007189">
    <property type="term" value="P:adenylate cyclase-activating G protein-coupled receptor signaling pathway"/>
    <property type="evidence" value="ECO:0007669"/>
    <property type="project" value="TreeGrafter"/>
</dbReference>
<feature type="transmembrane region" description="Helical" evidence="11">
    <location>
        <begin position="486"/>
        <end position="515"/>
    </location>
</feature>
<evidence type="ECO:0000256" key="7">
    <source>
        <dbReference type="ARBA" id="ARBA00023040"/>
    </source>
</evidence>
<keyword evidence="15" id="KW-1185">Reference proteome</keyword>
<evidence type="ECO:0000313" key="14">
    <source>
        <dbReference type="EMBL" id="CAH1775090.1"/>
    </source>
</evidence>
<name>A0A8S4N3N1_OWEFU</name>
<accession>A0A8S4N3N1</accession>
<feature type="transmembrane region" description="Helical" evidence="11">
    <location>
        <begin position="272"/>
        <end position="294"/>
    </location>
</feature>
<dbReference type="Proteomes" id="UP000749559">
    <property type="component" value="Unassembled WGS sequence"/>
</dbReference>
<dbReference type="Pfam" id="PF00001">
    <property type="entry name" value="7tm_1"/>
    <property type="match status" value="1"/>
</dbReference>
<keyword evidence="10" id="KW-0807">Transducer</keyword>
<evidence type="ECO:0000256" key="6">
    <source>
        <dbReference type="ARBA" id="ARBA00022989"/>
    </source>
</evidence>
<dbReference type="Gene3D" id="3.80.10.10">
    <property type="entry name" value="Ribonuclease Inhibitor"/>
    <property type="match status" value="1"/>
</dbReference>
<evidence type="ECO:0000256" key="2">
    <source>
        <dbReference type="ARBA" id="ARBA00022475"/>
    </source>
</evidence>
<dbReference type="PROSITE" id="PS50262">
    <property type="entry name" value="G_PROTEIN_RECEP_F1_2"/>
    <property type="match status" value="1"/>
</dbReference>
<feature type="transmembrane region" description="Helical" evidence="11">
    <location>
        <begin position="393"/>
        <end position="413"/>
    </location>
</feature>
<dbReference type="PANTHER" id="PTHR24372:SF77">
    <property type="entry name" value="G-PROTEIN COUPLED RECEPTORS FAMILY 1 PROFILE DOMAIN-CONTAINING PROTEIN"/>
    <property type="match status" value="1"/>
</dbReference>
<evidence type="ECO:0000256" key="10">
    <source>
        <dbReference type="ARBA" id="ARBA00023224"/>
    </source>
</evidence>
<dbReference type="GO" id="GO:0009755">
    <property type="term" value="P:hormone-mediated signaling pathway"/>
    <property type="evidence" value="ECO:0007669"/>
    <property type="project" value="TreeGrafter"/>
</dbReference>
<evidence type="ECO:0000256" key="11">
    <source>
        <dbReference type="SAM" id="Phobius"/>
    </source>
</evidence>
<keyword evidence="6 11" id="KW-1133">Transmembrane helix</keyword>
<dbReference type="PANTHER" id="PTHR24372">
    <property type="entry name" value="GLYCOPROTEIN HORMONE RECEPTOR"/>
    <property type="match status" value="1"/>
</dbReference>
<dbReference type="EMBL" id="CAIIXF020000001">
    <property type="protein sequence ID" value="CAH1775090.1"/>
    <property type="molecule type" value="Genomic_DNA"/>
</dbReference>
<evidence type="ECO:0000256" key="1">
    <source>
        <dbReference type="ARBA" id="ARBA00004651"/>
    </source>
</evidence>
<sequence>MDITQLKTATMSVPGTLLLLPLLFSSSTSSTRNNLEIQRIPNFTIVENLNFTHLGLMEVQTNFTDIRKAIKEARSKKSDNWGIDTKNIIASVIKALNITTEDLISEIFNNTILRIPEIITEINKTIIDTQDDCPKVCKCGFDNTTNMFLTNCSHQNLTTLPEVLPIETQYLDISKNYLIVLNKSTLYPLIDLQVMDTRGNYYLERLPIIRLRGFFRQNITKIYTDFGKTCCMFEIEWELDSGPAVRSQARDACQADIPYTECSQSLLTMDGFIIYLIIVILSPILNGWVLLVTFGLKKRRTKPTTLLDGHFAIANLLTTLYSAVILVHGVKYYNRYHYAMEEWLHSVGCSVIGYFFIVATLMSTFLYMIDIVEAYAKISNPMREWKHLNLKTTYIILAVFWSLSLLVAAVPLMEGKTSYSRVGLCLPFYAGDYKKGFEFIMLYTAVISSVFLVTNVLLILLLCSVIKGSKTMTETIKKENTRLIRFIAVIIFIYTVFWTFNLVFLFMSCIGGQIGFTGRNIFSRTIVLEAVVNPLIASFRKKGFRRDSRLLFKYWSRSCCNSLYNSEIYGKYARRNSRAAAMRSMSFTSVRDNINRESNFETTDITTVDQVAPITTSIPVTLQSINSTRSTKVHFICDDCNCPVKYELVDTNNKKEESLTSDDAVSSE</sequence>
<feature type="transmembrane region" description="Helical" evidence="11">
    <location>
        <begin position="306"/>
        <end position="331"/>
    </location>
</feature>
<dbReference type="InterPro" id="IPR000276">
    <property type="entry name" value="GPCR_Rhodpsn"/>
</dbReference>
<proteinExistence type="predicted"/>
<feature type="non-terminal residue" evidence="14">
    <location>
        <position position="1"/>
    </location>
</feature>
<evidence type="ECO:0000256" key="9">
    <source>
        <dbReference type="ARBA" id="ARBA00023170"/>
    </source>
</evidence>
<feature type="domain" description="G-protein coupled receptors family 1 profile" evidence="13">
    <location>
        <begin position="285"/>
        <end position="537"/>
    </location>
</feature>
<reference evidence="14" key="1">
    <citation type="submission" date="2022-03" db="EMBL/GenBank/DDBJ databases">
        <authorList>
            <person name="Martin C."/>
        </authorList>
    </citation>
    <scope>NUCLEOTIDE SEQUENCE</scope>
</reference>
<keyword evidence="9" id="KW-0675">Receptor</keyword>
<evidence type="ECO:0000256" key="12">
    <source>
        <dbReference type="SAM" id="SignalP"/>
    </source>
</evidence>
<dbReference type="SUPFAM" id="SSF81321">
    <property type="entry name" value="Family A G protein-coupled receptor-like"/>
    <property type="match status" value="1"/>
</dbReference>
<keyword evidence="3" id="KW-0433">Leucine-rich repeat</keyword>
<dbReference type="OrthoDB" id="6343311at2759"/>
<comment type="caution">
    <text evidence="14">The sequence shown here is derived from an EMBL/GenBank/DDBJ whole genome shotgun (WGS) entry which is preliminary data.</text>
</comment>
<dbReference type="GO" id="GO:0008528">
    <property type="term" value="F:G protein-coupled peptide receptor activity"/>
    <property type="evidence" value="ECO:0007669"/>
    <property type="project" value="TreeGrafter"/>
</dbReference>
<keyword evidence="8 11" id="KW-0472">Membrane</keyword>
<keyword evidence="7" id="KW-0297">G-protein coupled receptor</keyword>
<dbReference type="GO" id="GO:0005886">
    <property type="term" value="C:plasma membrane"/>
    <property type="evidence" value="ECO:0007669"/>
    <property type="project" value="UniProtKB-SubCell"/>
</dbReference>
<keyword evidence="12" id="KW-0732">Signal</keyword>
<evidence type="ECO:0000313" key="15">
    <source>
        <dbReference type="Proteomes" id="UP000749559"/>
    </source>
</evidence>
<evidence type="ECO:0000259" key="13">
    <source>
        <dbReference type="PROSITE" id="PS50262"/>
    </source>
</evidence>
<comment type="subcellular location">
    <subcellularLocation>
        <location evidence="1">Cell membrane</location>
        <topology evidence="1">Multi-pass membrane protein</topology>
    </subcellularLocation>
</comment>
<keyword evidence="4 11" id="KW-0812">Transmembrane</keyword>
<protein>
    <recommendedName>
        <fullName evidence="13">G-protein coupled receptors family 1 profile domain-containing protein</fullName>
    </recommendedName>
</protein>
<feature type="transmembrane region" description="Helical" evidence="11">
    <location>
        <begin position="521"/>
        <end position="539"/>
    </location>
</feature>
<evidence type="ECO:0000256" key="4">
    <source>
        <dbReference type="ARBA" id="ARBA00022692"/>
    </source>
</evidence>
<feature type="chain" id="PRO_5035813121" description="G-protein coupled receptors family 1 profile domain-containing protein" evidence="12">
    <location>
        <begin position="31"/>
        <end position="668"/>
    </location>
</feature>
<dbReference type="Gene3D" id="1.20.1070.10">
    <property type="entry name" value="Rhodopsin 7-helix transmembrane proteins"/>
    <property type="match status" value="1"/>
</dbReference>
<evidence type="ECO:0000256" key="8">
    <source>
        <dbReference type="ARBA" id="ARBA00023136"/>
    </source>
</evidence>
<dbReference type="InterPro" id="IPR032675">
    <property type="entry name" value="LRR_dom_sf"/>
</dbReference>
<dbReference type="AlphaFoldDB" id="A0A8S4N3N1"/>
<keyword evidence="5" id="KW-0677">Repeat</keyword>
<dbReference type="SUPFAM" id="SSF52058">
    <property type="entry name" value="L domain-like"/>
    <property type="match status" value="1"/>
</dbReference>
<keyword evidence="2" id="KW-1003">Cell membrane</keyword>
<evidence type="ECO:0000256" key="5">
    <source>
        <dbReference type="ARBA" id="ARBA00022737"/>
    </source>
</evidence>
<feature type="signal peptide" evidence="12">
    <location>
        <begin position="1"/>
        <end position="30"/>
    </location>
</feature>
<dbReference type="InterPro" id="IPR017452">
    <property type="entry name" value="GPCR_Rhodpsn_7TM"/>
</dbReference>
<feature type="transmembrane region" description="Helical" evidence="11">
    <location>
        <begin position="351"/>
        <end position="372"/>
    </location>
</feature>
<gene>
    <name evidence="14" type="ORF">OFUS_LOCUS2442</name>
</gene>